<gene>
    <name evidence="2" type="ORF">PITCH_A1700010</name>
</gene>
<dbReference type="AlphaFoldDB" id="A0A445MUE5"/>
<protein>
    <recommendedName>
        <fullName evidence="1">Sulfotransferase domain-containing protein</fullName>
    </recommendedName>
</protein>
<dbReference type="GO" id="GO:0008146">
    <property type="term" value="F:sulfotransferase activity"/>
    <property type="evidence" value="ECO:0007669"/>
    <property type="project" value="InterPro"/>
</dbReference>
<dbReference type="Gene3D" id="3.40.50.300">
    <property type="entry name" value="P-loop containing nucleotide triphosphate hydrolases"/>
    <property type="match status" value="1"/>
</dbReference>
<reference evidence="2" key="1">
    <citation type="submission" date="2018-01" db="EMBL/GenBank/DDBJ databases">
        <authorList>
            <person name="Regsiter A."/>
            <person name="William W."/>
        </authorList>
    </citation>
    <scope>NUCLEOTIDE SEQUENCE</scope>
    <source>
        <strain evidence="2">TRIP AH-1</strain>
    </source>
</reference>
<organism evidence="2">
    <name type="scientific">uncultured Desulfobacterium sp</name>
    <dbReference type="NCBI Taxonomy" id="201089"/>
    <lineage>
        <taxon>Bacteria</taxon>
        <taxon>Pseudomonadati</taxon>
        <taxon>Thermodesulfobacteriota</taxon>
        <taxon>Desulfobacteria</taxon>
        <taxon>Desulfobacterales</taxon>
        <taxon>Desulfobacteriaceae</taxon>
        <taxon>Desulfobacterium</taxon>
        <taxon>environmental samples</taxon>
    </lineage>
</organism>
<proteinExistence type="predicted"/>
<dbReference type="EMBL" id="OJIN01000080">
    <property type="protein sequence ID" value="SPD73134.1"/>
    <property type="molecule type" value="Genomic_DNA"/>
</dbReference>
<feature type="domain" description="Sulfotransferase" evidence="1">
    <location>
        <begin position="6"/>
        <end position="186"/>
    </location>
</feature>
<dbReference type="InterPro" id="IPR027417">
    <property type="entry name" value="P-loop_NTPase"/>
</dbReference>
<dbReference type="SUPFAM" id="SSF52540">
    <property type="entry name" value="P-loop containing nucleoside triphosphate hydrolases"/>
    <property type="match status" value="1"/>
</dbReference>
<dbReference type="Pfam" id="PF00685">
    <property type="entry name" value="Sulfotransfer_1"/>
    <property type="match status" value="1"/>
</dbReference>
<name>A0A445MUE5_9BACT</name>
<evidence type="ECO:0000313" key="2">
    <source>
        <dbReference type="EMBL" id="SPD73134.1"/>
    </source>
</evidence>
<accession>A0A445MUE5</accession>
<dbReference type="InterPro" id="IPR000863">
    <property type="entry name" value="Sulfotransferase_dom"/>
</dbReference>
<evidence type="ECO:0000259" key="1">
    <source>
        <dbReference type="Pfam" id="PF00685"/>
    </source>
</evidence>
<sequence length="191" mass="21967">MDQAITIVSGLPRSGTSLMMQMLESGGMEIVTDNIRTADADNPKGYYEFEKVKKIKHDSSWLKNTRGKAFKAVSMLLYDLPSEERYKIIFMKRNMDEILSSQKKMLERLGNKSGPDDDEMQRLFTVHLDNTYLWLKRQKNIDVLYISYNDLILDPLTAAKTAEQFLGGNLNVEKMAGVIDRSLYRNRGKNE</sequence>